<reference evidence="1 2" key="1">
    <citation type="journal article" date="2019" name="Commun. Biol.">
        <title>The bagworm genome reveals a unique fibroin gene that provides high tensile strength.</title>
        <authorList>
            <person name="Kono N."/>
            <person name="Nakamura H."/>
            <person name="Ohtoshi R."/>
            <person name="Tomita M."/>
            <person name="Numata K."/>
            <person name="Arakawa K."/>
        </authorList>
    </citation>
    <scope>NUCLEOTIDE SEQUENCE [LARGE SCALE GENOMIC DNA]</scope>
</reference>
<dbReference type="AlphaFoldDB" id="A0A4C1ZA15"/>
<name>A0A4C1ZA15_EUMVA</name>
<dbReference type="Proteomes" id="UP000299102">
    <property type="component" value="Unassembled WGS sequence"/>
</dbReference>
<evidence type="ECO:0000313" key="2">
    <source>
        <dbReference type="Proteomes" id="UP000299102"/>
    </source>
</evidence>
<comment type="caution">
    <text evidence="1">The sequence shown here is derived from an EMBL/GenBank/DDBJ whole genome shotgun (WGS) entry which is preliminary data.</text>
</comment>
<organism evidence="1 2">
    <name type="scientific">Eumeta variegata</name>
    <name type="common">Bagworm moth</name>
    <name type="synonym">Eumeta japonica</name>
    <dbReference type="NCBI Taxonomy" id="151549"/>
    <lineage>
        <taxon>Eukaryota</taxon>
        <taxon>Metazoa</taxon>
        <taxon>Ecdysozoa</taxon>
        <taxon>Arthropoda</taxon>
        <taxon>Hexapoda</taxon>
        <taxon>Insecta</taxon>
        <taxon>Pterygota</taxon>
        <taxon>Neoptera</taxon>
        <taxon>Endopterygota</taxon>
        <taxon>Lepidoptera</taxon>
        <taxon>Glossata</taxon>
        <taxon>Ditrysia</taxon>
        <taxon>Tineoidea</taxon>
        <taxon>Psychidae</taxon>
        <taxon>Oiketicinae</taxon>
        <taxon>Eumeta</taxon>
    </lineage>
</organism>
<proteinExistence type="predicted"/>
<protein>
    <submittedName>
        <fullName evidence="1">Uncharacterized protein</fullName>
    </submittedName>
</protein>
<evidence type="ECO:0000313" key="1">
    <source>
        <dbReference type="EMBL" id="GBP83739.1"/>
    </source>
</evidence>
<keyword evidence="2" id="KW-1185">Reference proteome</keyword>
<sequence length="122" mass="13906">MCSTYFNTNKEEIFFFNKIRTITFRVAVPYILNFECTDCVTKLHLVHNAEDSKPIHSALPVGLGPVRECQLQGKMTRRRDVTRNALRLRPIDPASGASLSHLRRRGVAVSLASEDSRSQIRY</sequence>
<dbReference type="EMBL" id="BGZK01001636">
    <property type="protein sequence ID" value="GBP83739.1"/>
    <property type="molecule type" value="Genomic_DNA"/>
</dbReference>
<gene>
    <name evidence="1" type="ORF">EVAR_61368_1</name>
</gene>
<accession>A0A4C1ZA15</accession>